<evidence type="ECO:0000256" key="2">
    <source>
        <dbReference type="ARBA" id="ARBA00022679"/>
    </source>
</evidence>
<keyword evidence="5" id="KW-1185">Reference proteome</keyword>
<comment type="caution">
    <text evidence="4">The sequence shown here is derived from an EMBL/GenBank/DDBJ whole genome shotgun (WGS) entry which is preliminary data.</text>
</comment>
<gene>
    <name evidence="4" type="ORF">ACFQZS_10620</name>
</gene>
<sequence length="273" mass="31091">MEAIVDRGNEYYAAKAFTAQSGVFDSIYAANTIVAYKRDRVRTHVLRYLKPGGNILELNSGTGDDAVFFAEQGFHIHATDVSPGMQQQLQQKVKYCNMEHLVSNELCSFTQLHLLKNRGPFDHIFSNFAGLNCTGELDTVLSSLPQLLKPGGVITLVILPKFCLWESLLIFKGKFKTATRRWFSKYGVKAHVEGTWFTCWYYNPSHVINAVKAEFDLLGVEGLCTLVPPSYIEGFAEKYPRIYTLLKKAEDKFKTSWPWKFIGDYYIITLQKK</sequence>
<feature type="domain" description="Methyltransferase" evidence="3">
    <location>
        <begin position="55"/>
        <end position="152"/>
    </location>
</feature>
<dbReference type="SUPFAM" id="SSF53335">
    <property type="entry name" value="S-adenosyl-L-methionine-dependent methyltransferases"/>
    <property type="match status" value="1"/>
</dbReference>
<dbReference type="Proteomes" id="UP001596958">
    <property type="component" value="Unassembled WGS sequence"/>
</dbReference>
<dbReference type="InterPro" id="IPR041698">
    <property type="entry name" value="Methyltransf_25"/>
</dbReference>
<evidence type="ECO:0000259" key="3">
    <source>
        <dbReference type="Pfam" id="PF13649"/>
    </source>
</evidence>
<evidence type="ECO:0000256" key="1">
    <source>
        <dbReference type="ARBA" id="ARBA00022603"/>
    </source>
</evidence>
<dbReference type="GO" id="GO:0032259">
    <property type="term" value="P:methylation"/>
    <property type="evidence" value="ECO:0007669"/>
    <property type="project" value="UniProtKB-KW"/>
</dbReference>
<dbReference type="InterPro" id="IPR029063">
    <property type="entry name" value="SAM-dependent_MTases_sf"/>
</dbReference>
<dbReference type="RefSeq" id="WP_377100006.1">
    <property type="nucleotide sequence ID" value="NZ_JBHTHU010000006.1"/>
</dbReference>
<evidence type="ECO:0000313" key="4">
    <source>
        <dbReference type="EMBL" id="MFD0750599.1"/>
    </source>
</evidence>
<keyword evidence="2" id="KW-0808">Transferase</keyword>
<dbReference type="Pfam" id="PF13649">
    <property type="entry name" value="Methyltransf_25"/>
    <property type="match status" value="1"/>
</dbReference>
<proteinExistence type="predicted"/>
<dbReference type="EMBL" id="JBHTHU010000006">
    <property type="protein sequence ID" value="MFD0750599.1"/>
    <property type="molecule type" value="Genomic_DNA"/>
</dbReference>
<accession>A0ABW2YVV5</accession>
<organism evidence="4 5">
    <name type="scientific">Mucilaginibacter calamicampi</name>
    <dbReference type="NCBI Taxonomy" id="1302352"/>
    <lineage>
        <taxon>Bacteria</taxon>
        <taxon>Pseudomonadati</taxon>
        <taxon>Bacteroidota</taxon>
        <taxon>Sphingobacteriia</taxon>
        <taxon>Sphingobacteriales</taxon>
        <taxon>Sphingobacteriaceae</taxon>
        <taxon>Mucilaginibacter</taxon>
    </lineage>
</organism>
<dbReference type="Gene3D" id="3.40.50.150">
    <property type="entry name" value="Vaccinia Virus protein VP39"/>
    <property type="match status" value="1"/>
</dbReference>
<dbReference type="GO" id="GO:0008168">
    <property type="term" value="F:methyltransferase activity"/>
    <property type="evidence" value="ECO:0007669"/>
    <property type="project" value="UniProtKB-KW"/>
</dbReference>
<protein>
    <submittedName>
        <fullName evidence="4">Methyltransferase domain-containing protein</fullName>
    </submittedName>
</protein>
<dbReference type="PANTHER" id="PTHR43861:SF1">
    <property type="entry name" value="TRANS-ACONITATE 2-METHYLTRANSFERASE"/>
    <property type="match status" value="1"/>
</dbReference>
<evidence type="ECO:0000313" key="5">
    <source>
        <dbReference type="Proteomes" id="UP001596958"/>
    </source>
</evidence>
<keyword evidence="1 4" id="KW-0489">Methyltransferase</keyword>
<dbReference type="PANTHER" id="PTHR43861">
    <property type="entry name" value="TRANS-ACONITATE 2-METHYLTRANSFERASE-RELATED"/>
    <property type="match status" value="1"/>
</dbReference>
<name>A0ABW2YVV5_9SPHI</name>
<dbReference type="CDD" id="cd02440">
    <property type="entry name" value="AdoMet_MTases"/>
    <property type="match status" value="1"/>
</dbReference>
<reference evidence="5" key="1">
    <citation type="journal article" date="2019" name="Int. J. Syst. Evol. Microbiol.">
        <title>The Global Catalogue of Microorganisms (GCM) 10K type strain sequencing project: providing services to taxonomists for standard genome sequencing and annotation.</title>
        <authorList>
            <consortium name="The Broad Institute Genomics Platform"/>
            <consortium name="The Broad Institute Genome Sequencing Center for Infectious Disease"/>
            <person name="Wu L."/>
            <person name="Ma J."/>
        </authorList>
    </citation>
    <scope>NUCLEOTIDE SEQUENCE [LARGE SCALE GENOMIC DNA]</scope>
    <source>
        <strain evidence="5">CCUG 63418</strain>
    </source>
</reference>